<keyword evidence="3" id="KW-1185">Reference proteome</keyword>
<feature type="region of interest" description="Disordered" evidence="1">
    <location>
        <begin position="129"/>
        <end position="160"/>
    </location>
</feature>
<dbReference type="HOGENOM" id="CLU_1186989_0_0_1"/>
<name>B7GB67_PHATC</name>
<dbReference type="Proteomes" id="UP000000759">
    <property type="component" value="Chromosome 23"/>
</dbReference>
<organism evidence="2 3">
    <name type="scientific">Phaeodactylum tricornutum (strain CCAP 1055/1)</name>
    <dbReference type="NCBI Taxonomy" id="556484"/>
    <lineage>
        <taxon>Eukaryota</taxon>
        <taxon>Sar</taxon>
        <taxon>Stramenopiles</taxon>
        <taxon>Ochrophyta</taxon>
        <taxon>Bacillariophyta</taxon>
        <taxon>Bacillariophyceae</taxon>
        <taxon>Bacillariophycidae</taxon>
        <taxon>Naviculales</taxon>
        <taxon>Phaeodactylaceae</taxon>
        <taxon>Phaeodactylum</taxon>
    </lineage>
</organism>
<evidence type="ECO:0000313" key="2">
    <source>
        <dbReference type="EMBL" id="EEC44161.1"/>
    </source>
</evidence>
<gene>
    <name evidence="2" type="ORF">PHATRDRAFT_40347</name>
</gene>
<dbReference type="InParanoid" id="B7GB67"/>
<dbReference type="GeneID" id="7198213"/>
<reference evidence="3" key="2">
    <citation type="submission" date="2008-08" db="EMBL/GenBank/DDBJ databases">
        <authorList>
            <consortium name="Diatom Consortium"/>
            <person name="Grigoriev I."/>
            <person name="Grimwood J."/>
            <person name="Kuo A."/>
            <person name="Otillar R.P."/>
            <person name="Salamov A."/>
            <person name="Detter J.C."/>
            <person name="Lindquist E."/>
            <person name="Shapiro H."/>
            <person name="Lucas S."/>
            <person name="Glavina del Rio T."/>
            <person name="Pitluck S."/>
            <person name="Rokhsar D."/>
            <person name="Bowler C."/>
        </authorList>
    </citation>
    <scope>GENOME REANNOTATION</scope>
    <source>
        <strain evidence="3">CCAP 1055/1</strain>
    </source>
</reference>
<protein>
    <submittedName>
        <fullName evidence="2">Uncharacterized protein</fullName>
    </submittedName>
</protein>
<reference evidence="2 3" key="1">
    <citation type="journal article" date="2008" name="Nature">
        <title>The Phaeodactylum genome reveals the evolutionary history of diatom genomes.</title>
        <authorList>
            <person name="Bowler C."/>
            <person name="Allen A.E."/>
            <person name="Badger J.H."/>
            <person name="Grimwood J."/>
            <person name="Jabbari K."/>
            <person name="Kuo A."/>
            <person name="Maheswari U."/>
            <person name="Martens C."/>
            <person name="Maumus F."/>
            <person name="Otillar R.P."/>
            <person name="Rayko E."/>
            <person name="Salamov A."/>
            <person name="Vandepoele K."/>
            <person name="Beszteri B."/>
            <person name="Gruber A."/>
            <person name="Heijde M."/>
            <person name="Katinka M."/>
            <person name="Mock T."/>
            <person name="Valentin K."/>
            <person name="Verret F."/>
            <person name="Berges J.A."/>
            <person name="Brownlee C."/>
            <person name="Cadoret J.P."/>
            <person name="Chiovitti A."/>
            <person name="Choi C.J."/>
            <person name="Coesel S."/>
            <person name="De Martino A."/>
            <person name="Detter J.C."/>
            <person name="Durkin C."/>
            <person name="Falciatore A."/>
            <person name="Fournet J."/>
            <person name="Haruta M."/>
            <person name="Huysman M.J."/>
            <person name="Jenkins B.D."/>
            <person name="Jiroutova K."/>
            <person name="Jorgensen R.E."/>
            <person name="Joubert Y."/>
            <person name="Kaplan A."/>
            <person name="Kroger N."/>
            <person name="Kroth P.G."/>
            <person name="La Roche J."/>
            <person name="Lindquist E."/>
            <person name="Lommer M."/>
            <person name="Martin-Jezequel V."/>
            <person name="Lopez P.J."/>
            <person name="Lucas S."/>
            <person name="Mangogna M."/>
            <person name="McGinnis K."/>
            <person name="Medlin L.K."/>
            <person name="Montsant A."/>
            <person name="Oudot-Le Secq M.P."/>
            <person name="Napoli C."/>
            <person name="Obornik M."/>
            <person name="Parker M.S."/>
            <person name="Petit J.L."/>
            <person name="Porcel B.M."/>
            <person name="Poulsen N."/>
            <person name="Robison M."/>
            <person name="Rychlewski L."/>
            <person name="Rynearson T.A."/>
            <person name="Schmutz J."/>
            <person name="Shapiro H."/>
            <person name="Siaut M."/>
            <person name="Stanley M."/>
            <person name="Sussman M.R."/>
            <person name="Taylor A.R."/>
            <person name="Vardi A."/>
            <person name="von Dassow P."/>
            <person name="Vyverman W."/>
            <person name="Willis A."/>
            <person name="Wyrwicz L.S."/>
            <person name="Rokhsar D.S."/>
            <person name="Weissenbach J."/>
            <person name="Armbrust E.V."/>
            <person name="Green B.R."/>
            <person name="Van de Peer Y."/>
            <person name="Grigoriev I.V."/>
        </authorList>
    </citation>
    <scope>NUCLEOTIDE SEQUENCE [LARGE SCALE GENOMIC DNA]</scope>
    <source>
        <strain evidence="2 3">CCAP 1055/1</strain>
    </source>
</reference>
<dbReference type="RefSeq" id="XP_002184412.1">
    <property type="nucleotide sequence ID" value="XM_002184376.1"/>
</dbReference>
<dbReference type="AlphaFoldDB" id="B7GB67"/>
<dbReference type="EMBL" id="CM000625">
    <property type="protein sequence ID" value="EEC44161.1"/>
    <property type="molecule type" value="Genomic_DNA"/>
</dbReference>
<proteinExistence type="predicted"/>
<evidence type="ECO:0000313" key="3">
    <source>
        <dbReference type="Proteomes" id="UP000000759"/>
    </source>
</evidence>
<dbReference type="PaxDb" id="2850-Phatr40347"/>
<evidence type="ECO:0000256" key="1">
    <source>
        <dbReference type="SAM" id="MobiDB-lite"/>
    </source>
</evidence>
<sequence length="234" mass="26439">MSVDSSSDEVSHLLLASVPPAVGNITTPPPLPTDGRRKSKHAKLYTLFVPTGRFYHSSQLRVPIVHCAACVDVYHRKLAEENADTSKLEHVHAAYAPTDIRRTYRDCIVHLRKCPHCPDWGMHKEPLEFLDANSDPHQPPSPNAEANRPPRRLHSEATKQTGVIAETVAEREVKRVKLHVARVEEDLAKEKLAQERHRTVFELLKQRKELQNLGYSPEEIDDALPLPNTKESVL</sequence>
<dbReference type="KEGG" id="pti:PHATRDRAFT_40347"/>
<accession>B7GB67</accession>